<reference evidence="4" key="1">
    <citation type="journal article" date="2023" name="PLoS Negl. Trop. Dis.">
        <title>A genome sequence for Biomphalaria pfeifferi, the major vector snail for the human-infecting parasite Schistosoma mansoni.</title>
        <authorList>
            <person name="Bu L."/>
            <person name="Lu L."/>
            <person name="Laidemitt M.R."/>
            <person name="Zhang S.M."/>
            <person name="Mutuku M."/>
            <person name="Mkoji G."/>
            <person name="Steinauer M."/>
            <person name="Loker E.S."/>
        </authorList>
    </citation>
    <scope>NUCLEOTIDE SEQUENCE</scope>
    <source>
        <strain evidence="4">KasaAsao</strain>
    </source>
</reference>
<dbReference type="Proteomes" id="UP001233172">
    <property type="component" value="Unassembled WGS sequence"/>
</dbReference>
<dbReference type="InterPro" id="IPR036364">
    <property type="entry name" value="SEA_dom_sf"/>
</dbReference>
<evidence type="ECO:0000259" key="3">
    <source>
        <dbReference type="PROSITE" id="PS50024"/>
    </source>
</evidence>
<feature type="region of interest" description="Disordered" evidence="1">
    <location>
        <begin position="196"/>
        <end position="219"/>
    </location>
</feature>
<evidence type="ECO:0000313" key="5">
    <source>
        <dbReference type="Proteomes" id="UP001233172"/>
    </source>
</evidence>
<dbReference type="Gene3D" id="3.30.70.960">
    <property type="entry name" value="SEA domain"/>
    <property type="match status" value="1"/>
</dbReference>
<evidence type="ECO:0000256" key="2">
    <source>
        <dbReference type="SAM" id="Phobius"/>
    </source>
</evidence>
<keyword evidence="5" id="KW-1185">Reference proteome</keyword>
<gene>
    <name evidence="4" type="ORF">Bpfe_020547</name>
</gene>
<proteinExistence type="predicted"/>
<feature type="non-terminal residue" evidence="4">
    <location>
        <position position="1"/>
    </location>
</feature>
<dbReference type="Pfam" id="PF01390">
    <property type="entry name" value="SEA"/>
    <property type="match status" value="1"/>
</dbReference>
<evidence type="ECO:0000256" key="1">
    <source>
        <dbReference type="SAM" id="MobiDB-lite"/>
    </source>
</evidence>
<accession>A0AAD8B8P8</accession>
<keyword evidence="2" id="KW-0472">Membrane</keyword>
<dbReference type="SUPFAM" id="SSF82671">
    <property type="entry name" value="SEA domain"/>
    <property type="match status" value="1"/>
</dbReference>
<protein>
    <submittedName>
        <fullName evidence="4">Mucin-2</fullName>
    </submittedName>
</protein>
<feature type="domain" description="SEA" evidence="3">
    <location>
        <begin position="54"/>
        <end position="165"/>
    </location>
</feature>
<dbReference type="EMBL" id="JASAOG010000119">
    <property type="protein sequence ID" value="KAK0049996.1"/>
    <property type="molecule type" value="Genomic_DNA"/>
</dbReference>
<name>A0AAD8B8P8_BIOPF</name>
<evidence type="ECO:0000313" key="4">
    <source>
        <dbReference type="EMBL" id="KAK0049996.1"/>
    </source>
</evidence>
<dbReference type="PROSITE" id="PS50024">
    <property type="entry name" value="SEA"/>
    <property type="match status" value="1"/>
</dbReference>
<feature type="transmembrane region" description="Helical" evidence="2">
    <location>
        <begin position="227"/>
        <end position="251"/>
    </location>
</feature>
<dbReference type="InterPro" id="IPR000082">
    <property type="entry name" value="SEA_dom"/>
</dbReference>
<sequence length="359" mass="39752">TPNTSKPNSTPTTTIINDKVFTTSATSTKLSTSILPRLTTDEIQGNFTREINYESSTIETNFTIKFNENFTHELNNRNSDKFKTAAAKYQEMLSKPFELLPNFDSIEIIQFTPGSINVESRVKMHVFNSTKMINESLIGASLEDIKKEIMGLPDVDNTYLQDHFDEQITAAVQVVSRVVRNPCLATNICSSYTTCDQTEDGTQCRPKYKSEGQPKQSEGGALLTSDAIIGISVGASVGVILTGAIIVLLVLKFKKRRYEKSNSSETDSEEPGGSLSGRILATESTVLSIPRPKLINSSRVHPEDLDARNSYPLEQISGQQRVRKNWRRISSSWDIGQFLPVDEKGKRQVPLAFSGGSLD</sequence>
<organism evidence="4 5">
    <name type="scientific">Biomphalaria pfeifferi</name>
    <name type="common">Bloodfluke planorb</name>
    <name type="synonym">Freshwater snail</name>
    <dbReference type="NCBI Taxonomy" id="112525"/>
    <lineage>
        <taxon>Eukaryota</taxon>
        <taxon>Metazoa</taxon>
        <taxon>Spiralia</taxon>
        <taxon>Lophotrochozoa</taxon>
        <taxon>Mollusca</taxon>
        <taxon>Gastropoda</taxon>
        <taxon>Heterobranchia</taxon>
        <taxon>Euthyneura</taxon>
        <taxon>Panpulmonata</taxon>
        <taxon>Hygrophila</taxon>
        <taxon>Lymnaeoidea</taxon>
        <taxon>Planorbidae</taxon>
        <taxon>Biomphalaria</taxon>
    </lineage>
</organism>
<dbReference type="AlphaFoldDB" id="A0AAD8B8P8"/>
<keyword evidence="2" id="KW-1133">Transmembrane helix</keyword>
<reference evidence="4" key="2">
    <citation type="submission" date="2023-04" db="EMBL/GenBank/DDBJ databases">
        <authorList>
            <person name="Bu L."/>
            <person name="Lu L."/>
            <person name="Laidemitt M.R."/>
            <person name="Zhang S.M."/>
            <person name="Mutuku M."/>
            <person name="Mkoji G."/>
            <person name="Steinauer M."/>
            <person name="Loker E.S."/>
        </authorList>
    </citation>
    <scope>NUCLEOTIDE SEQUENCE</scope>
    <source>
        <strain evidence="4">KasaAsao</strain>
        <tissue evidence="4">Whole Snail</tissue>
    </source>
</reference>
<comment type="caution">
    <text evidence="4">The sequence shown here is derived from an EMBL/GenBank/DDBJ whole genome shotgun (WGS) entry which is preliminary data.</text>
</comment>
<keyword evidence="2" id="KW-0812">Transmembrane</keyword>